<name>A0AA38NNK4_9AGAR</name>
<feature type="non-terminal residue" evidence="1">
    <location>
        <position position="1"/>
    </location>
</feature>
<evidence type="ECO:0000313" key="2">
    <source>
        <dbReference type="Proteomes" id="UP001163798"/>
    </source>
</evidence>
<feature type="non-terminal residue" evidence="1">
    <location>
        <position position="66"/>
    </location>
</feature>
<evidence type="ECO:0000313" key="1">
    <source>
        <dbReference type="EMBL" id="KAJ3780935.1"/>
    </source>
</evidence>
<dbReference type="Proteomes" id="UP001163798">
    <property type="component" value="Unassembled WGS sequence"/>
</dbReference>
<dbReference type="EMBL" id="MU793625">
    <property type="protein sequence ID" value="KAJ3780935.1"/>
    <property type="molecule type" value="Genomic_DNA"/>
</dbReference>
<gene>
    <name evidence="1" type="ORF">GGU10DRAFT_249158</name>
</gene>
<evidence type="ECO:0008006" key="3">
    <source>
        <dbReference type="Google" id="ProtNLM"/>
    </source>
</evidence>
<comment type="caution">
    <text evidence="1">The sequence shown here is derived from an EMBL/GenBank/DDBJ whole genome shotgun (WGS) entry which is preliminary data.</text>
</comment>
<accession>A0AA38NNK4</accession>
<proteinExistence type="predicted"/>
<dbReference type="Pfam" id="PF13374">
    <property type="entry name" value="TPR_10"/>
    <property type="match status" value="1"/>
</dbReference>
<protein>
    <recommendedName>
        <fullName evidence="3">Kinesin light chain</fullName>
    </recommendedName>
</protein>
<sequence length="66" mass="7423">LLKTSKKVLGNKHPQTFSRIKDLADTLCLLERTNDALELLQPLVETSKKLMGTEHPLTLDTVQHLS</sequence>
<dbReference type="AlphaFoldDB" id="A0AA38NNK4"/>
<keyword evidence="2" id="KW-1185">Reference proteome</keyword>
<organism evidence="1 2">
    <name type="scientific">Lentinula aff. detonsa</name>
    <dbReference type="NCBI Taxonomy" id="2804958"/>
    <lineage>
        <taxon>Eukaryota</taxon>
        <taxon>Fungi</taxon>
        <taxon>Dikarya</taxon>
        <taxon>Basidiomycota</taxon>
        <taxon>Agaricomycotina</taxon>
        <taxon>Agaricomycetes</taxon>
        <taxon>Agaricomycetidae</taxon>
        <taxon>Agaricales</taxon>
        <taxon>Marasmiineae</taxon>
        <taxon>Omphalotaceae</taxon>
        <taxon>Lentinula</taxon>
    </lineage>
</organism>
<dbReference type="InterPro" id="IPR011990">
    <property type="entry name" value="TPR-like_helical_dom_sf"/>
</dbReference>
<reference evidence="1" key="1">
    <citation type="submission" date="2022-08" db="EMBL/GenBank/DDBJ databases">
        <authorList>
            <consortium name="DOE Joint Genome Institute"/>
            <person name="Min B."/>
            <person name="Riley R."/>
            <person name="Sierra-Patev S."/>
            <person name="Naranjo-Ortiz M."/>
            <person name="Looney B."/>
            <person name="Konkel Z."/>
            <person name="Slot J.C."/>
            <person name="Sakamoto Y."/>
            <person name="Steenwyk J.L."/>
            <person name="Rokas A."/>
            <person name="Carro J."/>
            <person name="Camarero S."/>
            <person name="Ferreira P."/>
            <person name="Molpeceres G."/>
            <person name="Ruiz-Duenas F.J."/>
            <person name="Serrano A."/>
            <person name="Henrissat B."/>
            <person name="Drula E."/>
            <person name="Hughes K.W."/>
            <person name="Mata J.L."/>
            <person name="Ishikawa N.K."/>
            <person name="Vargas-Isla R."/>
            <person name="Ushijima S."/>
            <person name="Smith C.A."/>
            <person name="Ahrendt S."/>
            <person name="Andreopoulos W."/>
            <person name="He G."/>
            <person name="Labutti K."/>
            <person name="Lipzen A."/>
            <person name="Ng V."/>
            <person name="Sandor L."/>
            <person name="Barry K."/>
            <person name="Martinez A.T."/>
            <person name="Xiao Y."/>
            <person name="Gibbons J.G."/>
            <person name="Terashima K."/>
            <person name="Hibbett D.S."/>
            <person name="Grigoriev I.V."/>
        </authorList>
    </citation>
    <scope>NUCLEOTIDE SEQUENCE</scope>
    <source>
        <strain evidence="1">TFB10291</strain>
    </source>
</reference>
<dbReference type="Gene3D" id="1.25.40.10">
    <property type="entry name" value="Tetratricopeptide repeat domain"/>
    <property type="match status" value="1"/>
</dbReference>